<dbReference type="OrthoDB" id="206550at2157"/>
<dbReference type="EMBL" id="JAHQXF010000001">
    <property type="protein sequence ID" value="MBV0923302.1"/>
    <property type="molecule type" value="Genomic_DNA"/>
</dbReference>
<feature type="compositionally biased region" description="Basic and acidic residues" evidence="1">
    <location>
        <begin position="230"/>
        <end position="243"/>
    </location>
</feature>
<dbReference type="Pfam" id="PF13559">
    <property type="entry name" value="DUF4129"/>
    <property type="match status" value="1"/>
</dbReference>
<keyword evidence="2" id="KW-0812">Transmembrane</keyword>
<feature type="region of interest" description="Disordered" evidence="1">
    <location>
        <begin position="39"/>
        <end position="78"/>
    </location>
</feature>
<dbReference type="AlphaFoldDB" id="A0A8J7Y3F2"/>
<dbReference type="InterPro" id="IPR025403">
    <property type="entry name" value="TgpA-like_C"/>
</dbReference>
<evidence type="ECO:0000313" key="5">
    <source>
        <dbReference type="Proteomes" id="UP000766550"/>
    </source>
</evidence>
<dbReference type="Proteomes" id="UP000766550">
    <property type="component" value="Unassembled WGS sequence"/>
</dbReference>
<protein>
    <submittedName>
        <fullName evidence="4">DUF4129 domain-containing protein</fullName>
    </submittedName>
</protein>
<feature type="compositionally biased region" description="Low complexity" evidence="1">
    <location>
        <begin position="52"/>
        <end position="74"/>
    </location>
</feature>
<evidence type="ECO:0000259" key="3">
    <source>
        <dbReference type="Pfam" id="PF13559"/>
    </source>
</evidence>
<sequence>MPSSLTRAALALLCAGAVVYATALFPAALDVGLQQSGPVADGPSAPAPTPSTPVAEPTATPVPTAEPTATPAADTGGGSGAPSLSFLPQLLGLLTVLALGYVGLLVVRGGDGFDGGGFGLPGLGFSWLPIPRWLPVTGALQRIPQLTTTALLGGAAALSSVAAGVGRVVRGVGGGLAAGLGPLSRMTGRTLVTLPGVLGTLAVSPGRALSGLTGGGLLASLRGGIDRPAFLERDDPTSEDLRATTETSADAETPDEPSPPTIQEAWQRLTAVIPVANPAATTPGEYARKAVDIGLPEGPVQRLTDLFRAVQYGGRSASTTRTEAARDALSSIFEGGDER</sequence>
<reference evidence="4 5" key="1">
    <citation type="submission" date="2021-06" db="EMBL/GenBank/DDBJ databases">
        <title>New haloarchaea isolates fom saline soil.</title>
        <authorList>
            <person name="Duran-Viseras A."/>
            <person name="Sanchez-Porro C.S."/>
            <person name="Ventosa A."/>
        </authorList>
    </citation>
    <scope>NUCLEOTIDE SEQUENCE [LARGE SCALE GENOMIC DNA]</scope>
    <source>
        <strain evidence="4 5">JCM 183640</strain>
    </source>
</reference>
<keyword evidence="5" id="KW-1185">Reference proteome</keyword>
<feature type="domain" description="Protein-glutamine gamma-glutamyltransferase-like C-terminal" evidence="3">
    <location>
        <begin position="263"/>
        <end position="329"/>
    </location>
</feature>
<name>A0A8J7Y3F2_9EURY</name>
<accession>A0A8J7Y3F2</accession>
<comment type="caution">
    <text evidence="4">The sequence shown here is derived from an EMBL/GenBank/DDBJ whole genome shotgun (WGS) entry which is preliminary data.</text>
</comment>
<evidence type="ECO:0000256" key="1">
    <source>
        <dbReference type="SAM" id="MobiDB-lite"/>
    </source>
</evidence>
<proteinExistence type="predicted"/>
<gene>
    <name evidence="4" type="ORF">KTS45_03745</name>
</gene>
<keyword evidence="2" id="KW-0472">Membrane</keyword>
<feature type="transmembrane region" description="Helical" evidence="2">
    <location>
        <begin position="86"/>
        <end position="107"/>
    </location>
</feature>
<dbReference type="RefSeq" id="WP_162316442.1">
    <property type="nucleotide sequence ID" value="NZ_JAHQXF010000001.1"/>
</dbReference>
<evidence type="ECO:0000256" key="2">
    <source>
        <dbReference type="SAM" id="Phobius"/>
    </source>
</evidence>
<evidence type="ECO:0000313" key="4">
    <source>
        <dbReference type="EMBL" id="MBV0923302.1"/>
    </source>
</evidence>
<keyword evidence="2" id="KW-1133">Transmembrane helix</keyword>
<organism evidence="4 5">
    <name type="scientific">Haloarcula limicola</name>
    <dbReference type="NCBI Taxonomy" id="1429915"/>
    <lineage>
        <taxon>Archaea</taxon>
        <taxon>Methanobacteriati</taxon>
        <taxon>Methanobacteriota</taxon>
        <taxon>Stenosarchaea group</taxon>
        <taxon>Halobacteria</taxon>
        <taxon>Halobacteriales</taxon>
        <taxon>Haloarculaceae</taxon>
        <taxon>Haloarcula</taxon>
    </lineage>
</organism>
<feature type="region of interest" description="Disordered" evidence="1">
    <location>
        <begin position="230"/>
        <end position="261"/>
    </location>
</feature>